<organism evidence="1 2">
    <name type="scientific">Elysia marginata</name>
    <dbReference type="NCBI Taxonomy" id="1093978"/>
    <lineage>
        <taxon>Eukaryota</taxon>
        <taxon>Metazoa</taxon>
        <taxon>Spiralia</taxon>
        <taxon>Lophotrochozoa</taxon>
        <taxon>Mollusca</taxon>
        <taxon>Gastropoda</taxon>
        <taxon>Heterobranchia</taxon>
        <taxon>Euthyneura</taxon>
        <taxon>Panpulmonata</taxon>
        <taxon>Sacoglossa</taxon>
        <taxon>Placobranchoidea</taxon>
        <taxon>Plakobranchidae</taxon>
        <taxon>Elysia</taxon>
    </lineage>
</organism>
<protein>
    <submittedName>
        <fullName evidence="1">Uncharacterized protein</fullName>
    </submittedName>
</protein>
<dbReference type="EMBL" id="BMAT01011679">
    <property type="protein sequence ID" value="GFR77134.1"/>
    <property type="molecule type" value="Genomic_DNA"/>
</dbReference>
<comment type="caution">
    <text evidence="1">The sequence shown here is derived from an EMBL/GenBank/DDBJ whole genome shotgun (WGS) entry which is preliminary data.</text>
</comment>
<proteinExistence type="predicted"/>
<name>A0AAV4FVG2_9GAST</name>
<keyword evidence="2" id="KW-1185">Reference proteome</keyword>
<dbReference type="AlphaFoldDB" id="A0AAV4FVG2"/>
<gene>
    <name evidence="1" type="ORF">ElyMa_005817400</name>
</gene>
<reference evidence="1 2" key="1">
    <citation type="journal article" date="2021" name="Elife">
        <title>Chloroplast acquisition without the gene transfer in kleptoplastic sea slugs, Plakobranchus ocellatus.</title>
        <authorList>
            <person name="Maeda T."/>
            <person name="Takahashi S."/>
            <person name="Yoshida T."/>
            <person name="Shimamura S."/>
            <person name="Takaki Y."/>
            <person name="Nagai Y."/>
            <person name="Toyoda A."/>
            <person name="Suzuki Y."/>
            <person name="Arimoto A."/>
            <person name="Ishii H."/>
            <person name="Satoh N."/>
            <person name="Nishiyama T."/>
            <person name="Hasebe M."/>
            <person name="Maruyama T."/>
            <person name="Minagawa J."/>
            <person name="Obokata J."/>
            <person name="Shigenobu S."/>
        </authorList>
    </citation>
    <scope>NUCLEOTIDE SEQUENCE [LARGE SCALE GENOMIC DNA]</scope>
</reference>
<evidence type="ECO:0000313" key="1">
    <source>
        <dbReference type="EMBL" id="GFR77134.1"/>
    </source>
</evidence>
<evidence type="ECO:0000313" key="2">
    <source>
        <dbReference type="Proteomes" id="UP000762676"/>
    </source>
</evidence>
<accession>A0AAV4FVG2</accession>
<sequence>MATLSDAQHGVHDVRPNFESAHHLEKRASHHENVPLVPSVARRTRHLVNAP</sequence>
<dbReference type="Proteomes" id="UP000762676">
    <property type="component" value="Unassembled WGS sequence"/>
</dbReference>